<evidence type="ECO:0000256" key="5">
    <source>
        <dbReference type="ARBA" id="ARBA00049288"/>
    </source>
</evidence>
<dbReference type="UniPathway" id="UPA00223">
    <property type="reaction ID" value="UER00717"/>
</dbReference>
<protein>
    <recommendedName>
        <fullName evidence="6 7">Citrate synthase</fullName>
    </recommendedName>
</protein>
<dbReference type="InterPro" id="IPR016143">
    <property type="entry name" value="Citrate_synth-like_sm_a-sub"/>
</dbReference>
<evidence type="ECO:0000256" key="9">
    <source>
        <dbReference type="RuleBase" id="RU003370"/>
    </source>
</evidence>
<dbReference type="InterPro" id="IPR024176">
    <property type="entry name" value="Citrate_synthase_bac-typ"/>
</dbReference>
<dbReference type="GO" id="GO:0006099">
    <property type="term" value="P:tricarboxylic acid cycle"/>
    <property type="evidence" value="ECO:0007669"/>
    <property type="project" value="UniProtKB-UniRule"/>
</dbReference>
<evidence type="ECO:0000256" key="2">
    <source>
        <dbReference type="ARBA" id="ARBA00010566"/>
    </source>
</evidence>
<comment type="pathway">
    <text evidence="1 9">Carbohydrate metabolism; tricarboxylic acid cycle; isocitrate from oxaloacetate: step 1/2.</text>
</comment>
<dbReference type="InterPro" id="IPR016142">
    <property type="entry name" value="Citrate_synth-like_lrg_a-sub"/>
</dbReference>
<dbReference type="InterPro" id="IPR010953">
    <property type="entry name" value="Citrate_synthase_typ-I"/>
</dbReference>
<dbReference type="OrthoDB" id="9800864at2"/>
<dbReference type="Gene3D" id="1.10.580.10">
    <property type="entry name" value="Citrate Synthase, domain 1"/>
    <property type="match status" value="1"/>
</dbReference>
<evidence type="ECO:0000313" key="12">
    <source>
        <dbReference type="Proteomes" id="UP000198748"/>
    </source>
</evidence>
<dbReference type="InterPro" id="IPR036969">
    <property type="entry name" value="Citrate_synthase_sf"/>
</dbReference>
<dbReference type="SUPFAM" id="SSF48256">
    <property type="entry name" value="Citrate synthase"/>
    <property type="match status" value="1"/>
</dbReference>
<dbReference type="Proteomes" id="UP000198748">
    <property type="component" value="Unassembled WGS sequence"/>
</dbReference>
<dbReference type="EMBL" id="FNAN01000017">
    <property type="protein sequence ID" value="SDG33495.1"/>
    <property type="molecule type" value="Genomic_DNA"/>
</dbReference>
<evidence type="ECO:0000256" key="1">
    <source>
        <dbReference type="ARBA" id="ARBA00004751"/>
    </source>
</evidence>
<dbReference type="PROSITE" id="PS00480">
    <property type="entry name" value="CITRATE_SYNTHASE"/>
    <property type="match status" value="1"/>
</dbReference>
<comment type="catalytic activity">
    <reaction evidence="5 9">
        <text>oxaloacetate + acetyl-CoA + H2O = citrate + CoA + H(+)</text>
        <dbReference type="Rhea" id="RHEA:16845"/>
        <dbReference type="ChEBI" id="CHEBI:15377"/>
        <dbReference type="ChEBI" id="CHEBI:15378"/>
        <dbReference type="ChEBI" id="CHEBI:16452"/>
        <dbReference type="ChEBI" id="CHEBI:16947"/>
        <dbReference type="ChEBI" id="CHEBI:57287"/>
        <dbReference type="ChEBI" id="CHEBI:57288"/>
        <dbReference type="EC" id="2.3.3.16"/>
    </reaction>
</comment>
<dbReference type="GO" id="GO:0005737">
    <property type="term" value="C:cytoplasm"/>
    <property type="evidence" value="ECO:0007669"/>
    <property type="project" value="InterPro"/>
</dbReference>
<dbReference type="AlphaFoldDB" id="A0A1G7TE31"/>
<dbReference type="InterPro" id="IPR002020">
    <property type="entry name" value="Citrate_synthase"/>
</dbReference>
<proteinExistence type="inferred from homology"/>
<organism evidence="11 12">
    <name type="scientific">Dyadobacter soli</name>
    <dbReference type="NCBI Taxonomy" id="659014"/>
    <lineage>
        <taxon>Bacteria</taxon>
        <taxon>Pseudomonadati</taxon>
        <taxon>Bacteroidota</taxon>
        <taxon>Cytophagia</taxon>
        <taxon>Cytophagales</taxon>
        <taxon>Spirosomataceae</taxon>
        <taxon>Dyadobacter</taxon>
    </lineage>
</organism>
<evidence type="ECO:0000256" key="3">
    <source>
        <dbReference type="ARBA" id="ARBA00022532"/>
    </source>
</evidence>
<dbReference type="Gene3D" id="1.10.230.10">
    <property type="entry name" value="Cytochrome P450-Terp, domain 2"/>
    <property type="match status" value="1"/>
</dbReference>
<accession>A0A1G7TE31</accession>
<dbReference type="InterPro" id="IPR019810">
    <property type="entry name" value="Citrate_synthase_AS"/>
</dbReference>
<sequence length="428" mass="47981">MSQIAELTLEGKKYEFPVIEGSEQEKAIDISKLRDQTGYITIDPGYKNTGATKSAITFLDGEEGVLNYRGYSIEDLAEKSSFLEVAYLLIYGELPTEKQFAEFEHEIRTHTLVNEDMRKIFEGFPVNAHPMGVLSSLVSAMSAFYPDANAQNSEEATQLHIIRLLAKLPTIATWSYKKSQGHPVNYPQNDLDYCSNFLNMMFSLPVAKYNVDPVVSAALNKLLILHADHEQNCSTSTVRLVGSSHANIFSSISSGISALWGPLHGGANQEVIEMLEAIKADGGDTQKYINMAKDKSSGFRLFGFGHRVYKNFDPRARIIKKAADDVLNKLGINDPVLEIAQKLEKAALEDEYFVQRKLYPNVDFYSGIIYRALGIPTNMFTVMFAIGRLPGWIAQWKEMRVNKEPIGRPRQIYTGAPKREFVAIGERK</sequence>
<dbReference type="CDD" id="cd06114">
    <property type="entry name" value="EcCS_like"/>
    <property type="match status" value="1"/>
</dbReference>
<keyword evidence="12" id="KW-1185">Reference proteome</keyword>
<keyword evidence="4 7" id="KW-0808">Transferase</keyword>
<dbReference type="FunFam" id="1.10.230.10:FF:000002">
    <property type="entry name" value="Citrate synthase"/>
    <property type="match status" value="1"/>
</dbReference>
<dbReference type="GO" id="GO:0036440">
    <property type="term" value="F:citrate synthase activity"/>
    <property type="evidence" value="ECO:0007669"/>
    <property type="project" value="UniProtKB-EC"/>
</dbReference>
<feature type="active site" evidence="8">
    <location>
        <position position="306"/>
    </location>
</feature>
<evidence type="ECO:0000313" key="11">
    <source>
        <dbReference type="EMBL" id="SDG33495.1"/>
    </source>
</evidence>
<dbReference type="Pfam" id="PF00285">
    <property type="entry name" value="Citrate_synt"/>
    <property type="match status" value="1"/>
</dbReference>
<dbReference type="STRING" id="659014.SAMN04487996_117189"/>
<name>A0A1G7TE31_9BACT</name>
<dbReference type="PANTHER" id="PTHR42871:SF1">
    <property type="entry name" value="CITRATE SYNTHASE"/>
    <property type="match status" value="1"/>
</dbReference>
<keyword evidence="3 9" id="KW-0816">Tricarboxylic acid cycle</keyword>
<evidence type="ECO:0000256" key="10">
    <source>
        <dbReference type="RuleBase" id="RU003406"/>
    </source>
</evidence>
<dbReference type="NCBIfam" id="NF004126">
    <property type="entry name" value="PRK05614.1"/>
    <property type="match status" value="1"/>
</dbReference>
<evidence type="ECO:0000256" key="8">
    <source>
        <dbReference type="PIRSR" id="PIRSR001369-1"/>
    </source>
</evidence>
<dbReference type="Gene3D" id="2.20.28.60">
    <property type="match status" value="1"/>
</dbReference>
<comment type="similarity">
    <text evidence="2 7 10">Belongs to the citrate synthase family.</text>
</comment>
<dbReference type="NCBIfam" id="TIGR01798">
    <property type="entry name" value="cit_synth_I"/>
    <property type="match status" value="1"/>
</dbReference>
<evidence type="ECO:0000256" key="4">
    <source>
        <dbReference type="ARBA" id="ARBA00022679"/>
    </source>
</evidence>
<dbReference type="PANTHER" id="PTHR42871">
    <property type="entry name" value="CITRATE SYNTHASE"/>
    <property type="match status" value="1"/>
</dbReference>
<dbReference type="PIRSF" id="PIRSF001369">
    <property type="entry name" value="Citrate_synth"/>
    <property type="match status" value="1"/>
</dbReference>
<dbReference type="RefSeq" id="WP_090155992.1">
    <property type="nucleotide sequence ID" value="NZ_FNAN01000017.1"/>
</dbReference>
<feature type="active site" evidence="8">
    <location>
        <position position="363"/>
    </location>
</feature>
<evidence type="ECO:0000256" key="7">
    <source>
        <dbReference type="PIRNR" id="PIRNR001369"/>
    </source>
</evidence>
<evidence type="ECO:0000256" key="6">
    <source>
        <dbReference type="NCBIfam" id="TIGR01798"/>
    </source>
</evidence>
<reference evidence="12" key="1">
    <citation type="submission" date="2016-10" db="EMBL/GenBank/DDBJ databases">
        <authorList>
            <person name="Varghese N."/>
            <person name="Submissions S."/>
        </authorList>
    </citation>
    <scope>NUCLEOTIDE SEQUENCE [LARGE SCALE GENOMIC DNA]</scope>
    <source>
        <strain evidence="12">DSM 25329</strain>
    </source>
</reference>
<gene>
    <name evidence="11" type="ORF">SAMN04487996_117189</name>
</gene>
<dbReference type="PRINTS" id="PR00143">
    <property type="entry name" value="CITRTSNTHASE"/>
</dbReference>